<dbReference type="EMBL" id="WKFB01000207">
    <property type="protein sequence ID" value="KAF6731714.1"/>
    <property type="molecule type" value="Genomic_DNA"/>
</dbReference>
<organism evidence="2 3">
    <name type="scientific">Oryzias melastigma</name>
    <name type="common">Marine medaka</name>
    <dbReference type="NCBI Taxonomy" id="30732"/>
    <lineage>
        <taxon>Eukaryota</taxon>
        <taxon>Metazoa</taxon>
        <taxon>Chordata</taxon>
        <taxon>Craniata</taxon>
        <taxon>Vertebrata</taxon>
        <taxon>Euteleostomi</taxon>
        <taxon>Actinopterygii</taxon>
        <taxon>Neopterygii</taxon>
        <taxon>Teleostei</taxon>
        <taxon>Neoteleostei</taxon>
        <taxon>Acanthomorphata</taxon>
        <taxon>Ovalentaria</taxon>
        <taxon>Atherinomorphae</taxon>
        <taxon>Beloniformes</taxon>
        <taxon>Adrianichthyidae</taxon>
        <taxon>Oryziinae</taxon>
        <taxon>Oryzias</taxon>
    </lineage>
</organism>
<feature type="region of interest" description="Disordered" evidence="1">
    <location>
        <begin position="50"/>
        <end position="74"/>
    </location>
</feature>
<dbReference type="Proteomes" id="UP000646548">
    <property type="component" value="Unassembled WGS sequence"/>
</dbReference>
<proteinExistence type="predicted"/>
<gene>
    <name evidence="2" type="ORF">FQA47_020661</name>
</gene>
<name>A0A834FEK9_ORYME</name>
<evidence type="ECO:0000256" key="1">
    <source>
        <dbReference type="SAM" id="MobiDB-lite"/>
    </source>
</evidence>
<reference evidence="2" key="1">
    <citation type="journal article" name="BMC Genomics">
        <title>Long-read sequencing and de novo genome assembly of marine medaka (Oryzias melastigma).</title>
        <authorList>
            <person name="Liang P."/>
            <person name="Saqib H.S.A."/>
            <person name="Ni X."/>
            <person name="Shen Y."/>
        </authorList>
    </citation>
    <scope>NUCLEOTIDE SEQUENCE</scope>
    <source>
        <strain evidence="2">Bigg-433</strain>
    </source>
</reference>
<comment type="caution">
    <text evidence="2">The sequence shown here is derived from an EMBL/GenBank/DDBJ whole genome shotgun (WGS) entry which is preliminary data.</text>
</comment>
<evidence type="ECO:0000313" key="2">
    <source>
        <dbReference type="EMBL" id="KAF6731714.1"/>
    </source>
</evidence>
<sequence>MYMRAPCLLTVMVKHPSGLPTPAPSFALPSNPHQPPTCCCKHPHGPSFKLPRHPWQPPSPAATTDGALKRMVPD</sequence>
<dbReference type="AlphaFoldDB" id="A0A834FEK9"/>
<protein>
    <submittedName>
        <fullName evidence="2">Uncharacterized protein</fullName>
    </submittedName>
</protein>
<accession>A0A834FEK9</accession>
<evidence type="ECO:0000313" key="3">
    <source>
        <dbReference type="Proteomes" id="UP000646548"/>
    </source>
</evidence>